<sequence>MNKPNQVVPSFVSVYLVANQTLGANYEIVLFDIIETDGTNTSIYDRTTGEFTAPCSGWYNLEVQLTTDVTLTGLRIIRNGDTNFPPIARIPADVSADLTLRCKLGAGETLRVEADTSAGADVLALAGTTPDARTSNAIFTLVKRFDDTKTF</sequence>
<protein>
    <submittedName>
        <fullName evidence="1">C1q domain protein</fullName>
    </submittedName>
</protein>
<dbReference type="EMBL" id="MK500334">
    <property type="protein sequence ID" value="QBK86303.1"/>
    <property type="molecule type" value="Genomic_DNA"/>
</dbReference>
<gene>
    <name evidence="1" type="ORF">LCMAC102_00980</name>
</gene>
<name>A0A481YSP4_9VIRU</name>
<dbReference type="SUPFAM" id="SSF49842">
    <property type="entry name" value="TNF-like"/>
    <property type="match status" value="1"/>
</dbReference>
<proteinExistence type="predicted"/>
<dbReference type="InterPro" id="IPR008983">
    <property type="entry name" value="Tumour_necrosis_fac-like_dom"/>
</dbReference>
<organism evidence="1">
    <name type="scientific">Marseillevirus LCMAC102</name>
    <dbReference type="NCBI Taxonomy" id="2506603"/>
    <lineage>
        <taxon>Viruses</taxon>
        <taxon>Varidnaviria</taxon>
        <taxon>Bamfordvirae</taxon>
        <taxon>Nucleocytoviricota</taxon>
        <taxon>Megaviricetes</taxon>
        <taxon>Pimascovirales</taxon>
        <taxon>Pimascovirales incertae sedis</taxon>
        <taxon>Marseilleviridae</taxon>
    </lineage>
</organism>
<dbReference type="Gene3D" id="2.60.120.40">
    <property type="match status" value="1"/>
</dbReference>
<reference evidence="1" key="1">
    <citation type="journal article" date="2019" name="MBio">
        <title>Virus Genomes from Deep Sea Sediments Expand the Ocean Megavirome and Support Independent Origins of Viral Gigantism.</title>
        <authorList>
            <person name="Backstrom D."/>
            <person name="Yutin N."/>
            <person name="Jorgensen S.L."/>
            <person name="Dharamshi J."/>
            <person name="Homa F."/>
            <person name="Zaremba-Niedwiedzka K."/>
            <person name="Spang A."/>
            <person name="Wolf Y.I."/>
            <person name="Koonin E.V."/>
            <person name="Ettema T.J."/>
        </authorList>
    </citation>
    <scope>NUCLEOTIDE SEQUENCE</scope>
</reference>
<accession>A0A481YSP4</accession>
<evidence type="ECO:0000313" key="1">
    <source>
        <dbReference type="EMBL" id="QBK86303.1"/>
    </source>
</evidence>